<dbReference type="AlphaFoldDB" id="C6BZJ7"/>
<evidence type="ECO:0000313" key="2">
    <source>
        <dbReference type="EMBL" id="ACS80834.1"/>
    </source>
</evidence>
<keyword evidence="1" id="KW-0732">Signal</keyword>
<evidence type="ECO:0000256" key="1">
    <source>
        <dbReference type="SAM" id="SignalP"/>
    </source>
</evidence>
<dbReference type="Proteomes" id="UP000002601">
    <property type="component" value="Chromosome"/>
</dbReference>
<dbReference type="STRING" id="526222.Desal_2781"/>
<proteinExistence type="predicted"/>
<dbReference type="eggNOG" id="ENOG5033Z0E">
    <property type="taxonomic scope" value="Bacteria"/>
</dbReference>
<feature type="signal peptide" evidence="1">
    <location>
        <begin position="1"/>
        <end position="19"/>
    </location>
</feature>
<organism evidence="2 3">
    <name type="scientific">Maridesulfovibrio salexigens (strain ATCC 14822 / DSM 2638 / NCIMB 8403 / VKM B-1763)</name>
    <name type="common">Desulfovibrio salexigens</name>
    <dbReference type="NCBI Taxonomy" id="526222"/>
    <lineage>
        <taxon>Bacteria</taxon>
        <taxon>Pseudomonadati</taxon>
        <taxon>Thermodesulfobacteriota</taxon>
        <taxon>Desulfovibrionia</taxon>
        <taxon>Desulfovibrionales</taxon>
        <taxon>Desulfovibrionaceae</taxon>
        <taxon>Maridesulfovibrio</taxon>
    </lineage>
</organism>
<dbReference type="KEGG" id="dsa:Desal_2781"/>
<dbReference type="PROSITE" id="PS51257">
    <property type="entry name" value="PROKAR_LIPOPROTEIN"/>
    <property type="match status" value="1"/>
</dbReference>
<dbReference type="HOGENOM" id="CLU_1044819_0_0_7"/>
<keyword evidence="3" id="KW-1185">Reference proteome</keyword>
<dbReference type="EMBL" id="CP001649">
    <property type="protein sequence ID" value="ACS80834.1"/>
    <property type="molecule type" value="Genomic_DNA"/>
</dbReference>
<sequence>MHCRKVCISLLILAVSLMAGCVKTSIPDPRGLGAAPVKCSSPVDILGYFEGIPYRGDAAINSFGDFTFFAEPGIYLKEPGLNCSGFTVAASRYYFARNFSLADTTIDRLADSGPDSPFGEDWDFGYDLVLNLTEGLKRRAVLPFGQTAVIEENNGMSLRGFELSDRAAWADVIKQMKPGHVYLFSMSKDIKFKNYKLLHYHVGLIVPDDQGHIWLCHATRNSGVNKVDISNQDNLDPIIKANPDTKLGPRKILLIEAPLVCSLGLKK</sequence>
<reference evidence="2 3" key="1">
    <citation type="submission" date="2009-06" db="EMBL/GenBank/DDBJ databases">
        <title>Complete sequence of Desulfovibrio salexigens DSM 2638.</title>
        <authorList>
            <consortium name="US DOE Joint Genome Institute"/>
            <person name="Lucas S."/>
            <person name="Copeland A."/>
            <person name="Lapidus A."/>
            <person name="Glavina del Rio T."/>
            <person name="Tice H."/>
            <person name="Bruce D."/>
            <person name="Goodwin L."/>
            <person name="Pitluck S."/>
            <person name="Munk A.C."/>
            <person name="Brettin T."/>
            <person name="Detter J.C."/>
            <person name="Han C."/>
            <person name="Tapia R."/>
            <person name="Larimer F."/>
            <person name="Land M."/>
            <person name="Hauser L."/>
            <person name="Kyrpides N."/>
            <person name="Anderson I."/>
            <person name="Wall J.D."/>
            <person name="Arkin A.P."/>
            <person name="Dehal P."/>
            <person name="Chivian D."/>
            <person name="Giles B."/>
            <person name="Hazen T.C."/>
        </authorList>
    </citation>
    <scope>NUCLEOTIDE SEQUENCE [LARGE SCALE GENOMIC DNA]</scope>
    <source>
        <strain evidence="3">ATCC 14822 / DSM 2638 / NCIMB 8403 / VKM B-1763</strain>
    </source>
</reference>
<accession>C6BZJ7</accession>
<protein>
    <recommendedName>
        <fullName evidence="4">DUF1460 domain-containing protein</fullName>
    </recommendedName>
</protein>
<gene>
    <name evidence="2" type="ordered locus">Desal_2781</name>
</gene>
<evidence type="ECO:0000313" key="3">
    <source>
        <dbReference type="Proteomes" id="UP000002601"/>
    </source>
</evidence>
<evidence type="ECO:0008006" key="4">
    <source>
        <dbReference type="Google" id="ProtNLM"/>
    </source>
</evidence>
<name>C6BZJ7_MARSD</name>
<feature type="chain" id="PRO_5002961371" description="DUF1460 domain-containing protein" evidence="1">
    <location>
        <begin position="20"/>
        <end position="267"/>
    </location>
</feature>
<dbReference type="OrthoDB" id="5449419at2"/>